<sequence>MDSTFCPNFCKATLKLPPIKVDHYTAPNLMNLMAQEMCPDLMNDFEITSYVSFLNSLIEKAENVKELRDAGVLGNRLGSNKTVVKLFNKINTKLVPNPEQYKELKHRIQEHSNIAWTTNMAQLYYTCFNSRHWPSLVPYSILV</sequence>
<name>A0AAV5LWP4_9ROSI</name>
<protein>
    <submittedName>
        <fullName evidence="1">Uncharacterized protein</fullName>
    </submittedName>
</protein>
<dbReference type="AlphaFoldDB" id="A0AAV5LWP4"/>
<dbReference type="InterPro" id="IPR004158">
    <property type="entry name" value="DUF247_pln"/>
</dbReference>
<accession>A0AAV5LWP4</accession>
<proteinExistence type="predicted"/>
<comment type="caution">
    <text evidence="1">The sequence shown here is derived from an EMBL/GenBank/DDBJ whole genome shotgun (WGS) entry which is preliminary data.</text>
</comment>
<evidence type="ECO:0000313" key="1">
    <source>
        <dbReference type="EMBL" id="GKV41593.1"/>
    </source>
</evidence>
<dbReference type="EMBL" id="BPVZ01000151">
    <property type="protein sequence ID" value="GKV41593.1"/>
    <property type="molecule type" value="Genomic_DNA"/>
</dbReference>
<reference evidence="1 2" key="1">
    <citation type="journal article" date="2021" name="Commun. Biol.">
        <title>The genome of Shorea leprosula (Dipterocarpaceae) highlights the ecological relevance of drought in aseasonal tropical rainforests.</title>
        <authorList>
            <person name="Ng K.K.S."/>
            <person name="Kobayashi M.J."/>
            <person name="Fawcett J.A."/>
            <person name="Hatakeyama M."/>
            <person name="Paape T."/>
            <person name="Ng C.H."/>
            <person name="Ang C.C."/>
            <person name="Tnah L.H."/>
            <person name="Lee C.T."/>
            <person name="Nishiyama T."/>
            <person name="Sese J."/>
            <person name="O'Brien M.J."/>
            <person name="Copetti D."/>
            <person name="Mohd Noor M.I."/>
            <person name="Ong R.C."/>
            <person name="Putra M."/>
            <person name="Sireger I.Z."/>
            <person name="Indrioko S."/>
            <person name="Kosugi Y."/>
            <person name="Izuno A."/>
            <person name="Isagi Y."/>
            <person name="Lee S.L."/>
            <person name="Shimizu K.K."/>
        </authorList>
    </citation>
    <scope>NUCLEOTIDE SEQUENCE [LARGE SCALE GENOMIC DNA]</scope>
    <source>
        <strain evidence="1">214</strain>
    </source>
</reference>
<keyword evidence="2" id="KW-1185">Reference proteome</keyword>
<dbReference type="Proteomes" id="UP001054252">
    <property type="component" value="Unassembled WGS sequence"/>
</dbReference>
<dbReference type="PANTHER" id="PTHR31549:SF191">
    <property type="entry name" value="DUF247 DOMAIN PROTEIN"/>
    <property type="match status" value="1"/>
</dbReference>
<dbReference type="Pfam" id="PF03140">
    <property type="entry name" value="DUF247"/>
    <property type="match status" value="1"/>
</dbReference>
<dbReference type="PANTHER" id="PTHR31549">
    <property type="entry name" value="PROTEIN, PUTATIVE (DUF247)-RELATED-RELATED"/>
    <property type="match status" value="1"/>
</dbReference>
<gene>
    <name evidence="1" type="ORF">SLEP1_g49099</name>
</gene>
<organism evidence="1 2">
    <name type="scientific">Rubroshorea leprosula</name>
    <dbReference type="NCBI Taxonomy" id="152421"/>
    <lineage>
        <taxon>Eukaryota</taxon>
        <taxon>Viridiplantae</taxon>
        <taxon>Streptophyta</taxon>
        <taxon>Embryophyta</taxon>
        <taxon>Tracheophyta</taxon>
        <taxon>Spermatophyta</taxon>
        <taxon>Magnoliopsida</taxon>
        <taxon>eudicotyledons</taxon>
        <taxon>Gunneridae</taxon>
        <taxon>Pentapetalae</taxon>
        <taxon>rosids</taxon>
        <taxon>malvids</taxon>
        <taxon>Malvales</taxon>
        <taxon>Dipterocarpaceae</taxon>
        <taxon>Rubroshorea</taxon>
    </lineage>
</organism>
<evidence type="ECO:0000313" key="2">
    <source>
        <dbReference type="Proteomes" id="UP001054252"/>
    </source>
</evidence>